<gene>
    <name evidence="2" type="ORF">M3M36_03700</name>
</gene>
<keyword evidence="1" id="KW-0472">Membrane</keyword>
<dbReference type="Proteomes" id="UP001056093">
    <property type="component" value="Chromosome"/>
</dbReference>
<accession>A0ABY5BY73</accession>
<protein>
    <submittedName>
        <fullName evidence="2">Uncharacterized protein</fullName>
    </submittedName>
</protein>
<feature type="transmembrane region" description="Helical" evidence="1">
    <location>
        <begin position="21"/>
        <end position="45"/>
    </location>
</feature>
<evidence type="ECO:0000256" key="1">
    <source>
        <dbReference type="SAM" id="Phobius"/>
    </source>
</evidence>
<keyword evidence="1" id="KW-1133">Transmembrane helix</keyword>
<name>A0ABY5BY73_9LACO</name>
<dbReference type="RefSeq" id="WP_252773294.1">
    <property type="nucleotide sequence ID" value="NZ_CP097122.1"/>
</dbReference>
<evidence type="ECO:0000313" key="2">
    <source>
        <dbReference type="EMBL" id="USS91464.1"/>
    </source>
</evidence>
<dbReference type="EMBL" id="CP097122">
    <property type="protein sequence ID" value="USS91464.1"/>
    <property type="molecule type" value="Genomic_DNA"/>
</dbReference>
<sequence length="152" mass="17893">MDQIIEVTQNLLQKQGRNKKNFVYLQIPIVVCIVVWDILVVLLLISMVKHNMIDTLFVYNTLLLIMLNYLAISSIKRFNRLNSAVQYHVIPKIIDINNFDSTNNWLKQNKHLFPKTIIGRLFSNRMNYCVWGCIETNDNYQVVIIDLSKKIH</sequence>
<feature type="transmembrane region" description="Helical" evidence="1">
    <location>
        <begin position="57"/>
        <end position="75"/>
    </location>
</feature>
<keyword evidence="1" id="KW-0812">Transmembrane</keyword>
<evidence type="ECO:0000313" key="3">
    <source>
        <dbReference type="Proteomes" id="UP001056093"/>
    </source>
</evidence>
<organism evidence="2 3">
    <name type="scientific">Fructobacillus americanaquae</name>
    <dbReference type="NCBI Taxonomy" id="2940302"/>
    <lineage>
        <taxon>Bacteria</taxon>
        <taxon>Bacillati</taxon>
        <taxon>Bacillota</taxon>
        <taxon>Bacilli</taxon>
        <taxon>Lactobacillales</taxon>
        <taxon>Lactobacillaceae</taxon>
        <taxon>Fructobacillus</taxon>
    </lineage>
</organism>
<reference evidence="2" key="1">
    <citation type="submission" date="2022-05" db="EMBL/GenBank/DDBJ databases">
        <authorList>
            <person name="Oliphant S.A."/>
            <person name="Watson-Haigh N.S."/>
            <person name="Sumby K.M."/>
            <person name="Gardner J.M."/>
            <person name="Jiranek V."/>
        </authorList>
    </citation>
    <scope>NUCLEOTIDE SEQUENCE</scope>
    <source>
        <strain evidence="2">KI3_B9</strain>
    </source>
</reference>
<keyword evidence="3" id="KW-1185">Reference proteome</keyword>
<proteinExistence type="predicted"/>